<dbReference type="Proteomes" id="UP000595437">
    <property type="component" value="Chromosome 7"/>
</dbReference>
<dbReference type="AlphaFoldDB" id="A0A7T8HH78"/>
<accession>A0A7T8HH78</accession>
<gene>
    <name evidence="1" type="ORF">FKW44_010594</name>
</gene>
<keyword evidence="2" id="KW-1185">Reference proteome</keyword>
<sequence length="60" mass="7013">MNETNHKLEGIKMRFPKDQLGENEGNNKLEGIKLRFAMDKRFPPLQNIDTPTRENLTMVL</sequence>
<reference evidence="2" key="1">
    <citation type="submission" date="2021-01" db="EMBL/GenBank/DDBJ databases">
        <title>Caligus Genome Assembly.</title>
        <authorList>
            <person name="Gallardo-Escarate C."/>
        </authorList>
    </citation>
    <scope>NUCLEOTIDE SEQUENCE [LARGE SCALE GENOMIC DNA]</scope>
</reference>
<dbReference type="EMBL" id="CP045896">
    <property type="protein sequence ID" value="QQP49805.1"/>
    <property type="molecule type" value="Genomic_DNA"/>
</dbReference>
<protein>
    <submittedName>
        <fullName evidence="1">Uncharacterized protein</fullName>
    </submittedName>
</protein>
<evidence type="ECO:0000313" key="2">
    <source>
        <dbReference type="Proteomes" id="UP000595437"/>
    </source>
</evidence>
<proteinExistence type="predicted"/>
<name>A0A7T8HH78_CALRO</name>
<organism evidence="1 2">
    <name type="scientific">Caligus rogercresseyi</name>
    <name type="common">Sea louse</name>
    <dbReference type="NCBI Taxonomy" id="217165"/>
    <lineage>
        <taxon>Eukaryota</taxon>
        <taxon>Metazoa</taxon>
        <taxon>Ecdysozoa</taxon>
        <taxon>Arthropoda</taxon>
        <taxon>Crustacea</taxon>
        <taxon>Multicrustacea</taxon>
        <taxon>Hexanauplia</taxon>
        <taxon>Copepoda</taxon>
        <taxon>Siphonostomatoida</taxon>
        <taxon>Caligidae</taxon>
        <taxon>Caligus</taxon>
    </lineage>
</organism>
<evidence type="ECO:0000313" key="1">
    <source>
        <dbReference type="EMBL" id="QQP49805.1"/>
    </source>
</evidence>